<name>A0A8J3PKR0_9ACTN</name>
<evidence type="ECO:0000259" key="1">
    <source>
        <dbReference type="Pfam" id="PF13524"/>
    </source>
</evidence>
<protein>
    <recommendedName>
        <fullName evidence="1">Spore protein YkvP/CgeB glycosyl transferase-like domain-containing protein</fullName>
    </recommendedName>
</protein>
<comment type="caution">
    <text evidence="2">The sequence shown here is derived from an EMBL/GenBank/DDBJ whole genome shotgun (WGS) entry which is preliminary data.</text>
</comment>
<dbReference type="Proteomes" id="UP000653674">
    <property type="component" value="Unassembled WGS sequence"/>
</dbReference>
<gene>
    <name evidence="2" type="ORF">Pfl04_20550</name>
</gene>
<accession>A0A8J3PKR0</accession>
<dbReference type="Gene3D" id="3.40.50.11010">
    <property type="match status" value="1"/>
</dbReference>
<feature type="domain" description="Spore protein YkvP/CgeB glycosyl transferase-like" evidence="1">
    <location>
        <begin position="245"/>
        <end position="391"/>
    </location>
</feature>
<dbReference type="Pfam" id="PF13524">
    <property type="entry name" value="Glyco_trans_1_2"/>
    <property type="match status" value="1"/>
</dbReference>
<dbReference type="InterPro" id="IPR055259">
    <property type="entry name" value="YkvP/CgeB_Glyco_trans-like"/>
</dbReference>
<evidence type="ECO:0000313" key="2">
    <source>
        <dbReference type="EMBL" id="GIG73651.1"/>
    </source>
</evidence>
<dbReference type="Gene3D" id="3.40.50.2000">
    <property type="entry name" value="Glycogen Phosphorylase B"/>
    <property type="match status" value="1"/>
</dbReference>
<dbReference type="AlphaFoldDB" id="A0A8J3PKR0"/>
<keyword evidence="3" id="KW-1185">Reference proteome</keyword>
<proteinExistence type="predicted"/>
<sequence>MRKLMSPPSSALDGARSDLVVYFSGSRWDGPPGHDRHMVEALSRFRPVLFVEPPVSALTRLKRPELGGLLDQPRLRVLGPRLAHLVTPVVPGYSRPGLHRLVPLIVRRATRQAVDRLYGSASREPVAAVISSRFEDSGSALPARRRLFYATDDLVAGAEMLGLPRNRLLREEARSLHRADTVAVVSTAIQERYARNGVVAELIPNGCRPDVYADVDEAPVPAGVALTGPVVGLLGHINDRIDLSLLEAVADTGSSMLIVGPVAPGYHAERFAAFTERPNVCWVGPKPYVEMPSFLRLIDVGLTPYADNAFNRASFPLKTLEYLAAGRGVVATPLPAITWLGTDLVSTASTPAEFAARVQAALAVPRTEELAARRRAFAREHGWDRRAERLAELLEVGAA</sequence>
<reference evidence="2" key="1">
    <citation type="submission" date="2021-01" db="EMBL/GenBank/DDBJ databases">
        <title>Whole genome shotgun sequence of Planosporangium flavigriseum NBRC 105377.</title>
        <authorList>
            <person name="Komaki H."/>
            <person name="Tamura T."/>
        </authorList>
    </citation>
    <scope>NUCLEOTIDE SEQUENCE</scope>
    <source>
        <strain evidence="2">NBRC 105377</strain>
    </source>
</reference>
<dbReference type="SUPFAM" id="SSF53756">
    <property type="entry name" value="UDP-Glycosyltransferase/glycogen phosphorylase"/>
    <property type="match status" value="1"/>
</dbReference>
<dbReference type="EMBL" id="BONU01000010">
    <property type="protein sequence ID" value="GIG73651.1"/>
    <property type="molecule type" value="Genomic_DNA"/>
</dbReference>
<evidence type="ECO:0000313" key="3">
    <source>
        <dbReference type="Proteomes" id="UP000653674"/>
    </source>
</evidence>
<organism evidence="2 3">
    <name type="scientific">Planosporangium flavigriseum</name>
    <dbReference type="NCBI Taxonomy" id="373681"/>
    <lineage>
        <taxon>Bacteria</taxon>
        <taxon>Bacillati</taxon>
        <taxon>Actinomycetota</taxon>
        <taxon>Actinomycetes</taxon>
        <taxon>Micromonosporales</taxon>
        <taxon>Micromonosporaceae</taxon>
        <taxon>Planosporangium</taxon>
    </lineage>
</organism>